<comment type="caution">
    <text evidence="7">The sequence shown here is derived from an EMBL/GenBank/DDBJ whole genome shotgun (WGS) entry which is preliminary data.</text>
</comment>
<keyword evidence="4 5" id="KW-0472">Membrane</keyword>
<reference evidence="7" key="1">
    <citation type="submission" date="2023-05" db="EMBL/GenBank/DDBJ databases">
        <title>Mycoplasma phocimorsus sp. nov., isolated from Scandinavian patients with seal finger or septic arthritis after contact with seals.</title>
        <authorList>
            <person name="Skafte-Holm A."/>
            <person name="Pedersen T.R."/>
            <person name="Froelund M."/>
            <person name="Stegger M."/>
            <person name="Qvortrup K."/>
            <person name="Michaels D.L."/>
            <person name="Brown D.R."/>
            <person name="Jensen J.S."/>
        </authorList>
    </citation>
    <scope>NUCLEOTIDE SEQUENCE</scope>
    <source>
        <strain evidence="7">M5725</strain>
    </source>
</reference>
<keyword evidence="3 5" id="KW-1133">Transmembrane helix</keyword>
<feature type="domain" description="RDD" evidence="6">
    <location>
        <begin position="10"/>
        <end position="174"/>
    </location>
</feature>
<evidence type="ECO:0000313" key="7">
    <source>
        <dbReference type="EMBL" id="MDJ1645549.1"/>
    </source>
</evidence>
<evidence type="ECO:0000256" key="1">
    <source>
        <dbReference type="ARBA" id="ARBA00004141"/>
    </source>
</evidence>
<protein>
    <submittedName>
        <fullName evidence="7">RDD family protein</fullName>
    </submittedName>
</protein>
<feature type="transmembrane region" description="Helical" evidence="5">
    <location>
        <begin position="43"/>
        <end position="66"/>
    </location>
</feature>
<dbReference type="RefSeq" id="WP_283823809.1">
    <property type="nucleotide sequence ID" value="NZ_JASDAY010000025.1"/>
</dbReference>
<organism evidence="7 8">
    <name type="scientific">Mycoplasma phocimorsus</name>
    <dbReference type="NCBI Taxonomy" id="3045839"/>
    <lineage>
        <taxon>Bacteria</taxon>
        <taxon>Bacillati</taxon>
        <taxon>Mycoplasmatota</taxon>
        <taxon>Mollicutes</taxon>
        <taxon>Mycoplasmataceae</taxon>
        <taxon>Mycoplasma</taxon>
    </lineage>
</organism>
<keyword evidence="8" id="KW-1185">Reference proteome</keyword>
<feature type="transmembrane region" description="Helical" evidence="5">
    <location>
        <begin position="16"/>
        <end position="36"/>
    </location>
</feature>
<dbReference type="Proteomes" id="UP001224428">
    <property type="component" value="Unassembled WGS sequence"/>
</dbReference>
<evidence type="ECO:0000256" key="4">
    <source>
        <dbReference type="ARBA" id="ARBA00023136"/>
    </source>
</evidence>
<dbReference type="Pfam" id="PF06271">
    <property type="entry name" value="RDD"/>
    <property type="match status" value="1"/>
</dbReference>
<gene>
    <name evidence="7" type="ORF">QLQ80_00385</name>
</gene>
<feature type="transmembrane region" description="Helical" evidence="5">
    <location>
        <begin position="136"/>
        <end position="162"/>
    </location>
</feature>
<dbReference type="AlphaFoldDB" id="A0AAJ1PS68"/>
<comment type="subcellular location">
    <subcellularLocation>
        <location evidence="1">Membrane</location>
        <topology evidence="1">Multi-pass membrane protein</topology>
    </subcellularLocation>
</comment>
<dbReference type="InterPro" id="IPR010432">
    <property type="entry name" value="RDD"/>
</dbReference>
<keyword evidence="2 5" id="KW-0812">Transmembrane</keyword>
<feature type="transmembrane region" description="Helical" evidence="5">
    <location>
        <begin position="98"/>
        <end position="115"/>
    </location>
</feature>
<evidence type="ECO:0000256" key="3">
    <source>
        <dbReference type="ARBA" id="ARBA00022989"/>
    </source>
</evidence>
<evidence type="ECO:0000313" key="8">
    <source>
        <dbReference type="Proteomes" id="UP001224428"/>
    </source>
</evidence>
<evidence type="ECO:0000256" key="2">
    <source>
        <dbReference type="ARBA" id="ARBA00022692"/>
    </source>
</evidence>
<dbReference type="EMBL" id="JASDDP010000006">
    <property type="protein sequence ID" value="MDJ1645549.1"/>
    <property type="molecule type" value="Genomic_DNA"/>
</dbReference>
<proteinExistence type="predicted"/>
<name>A0AAJ1PS68_9MOLU</name>
<sequence>MKSNYGYKNAGFWKRFFVNTINLSIVFTIIFLFIFFDKTKNNFHLLIQLTVFSLIIFSNYFLLPLISKKGNLGMLFLKVKYISQNFNNSVLKRNLLSSFYWIFTIFSLFFIYNSIKDINNLHTFEMLKQNINRIQSYIILLFSSLTGMIALIYLVDALFILFKKNRLSFIDILSSSRYVEDKKYQIDENQIILYPFKTKHKQVIWTFKE</sequence>
<accession>A0AAJ1PS68</accession>
<evidence type="ECO:0000259" key="6">
    <source>
        <dbReference type="Pfam" id="PF06271"/>
    </source>
</evidence>
<dbReference type="GO" id="GO:0016020">
    <property type="term" value="C:membrane"/>
    <property type="evidence" value="ECO:0007669"/>
    <property type="project" value="UniProtKB-SubCell"/>
</dbReference>
<evidence type="ECO:0000256" key="5">
    <source>
        <dbReference type="SAM" id="Phobius"/>
    </source>
</evidence>